<accession>A0A7J5D8V4</accession>
<evidence type="ECO:0000256" key="3">
    <source>
        <dbReference type="ARBA" id="ARBA00022747"/>
    </source>
</evidence>
<comment type="similarity">
    <text evidence="4">Belongs to the class I-like SAM-binding methyltransferase superfamily. C5-methyltransferase family.</text>
</comment>
<dbReference type="RefSeq" id="WP_151472515.1">
    <property type="nucleotide sequence ID" value="NZ_WBKG01000029.1"/>
</dbReference>
<dbReference type="GO" id="GO:0008168">
    <property type="term" value="F:methyltransferase activity"/>
    <property type="evidence" value="ECO:0007669"/>
    <property type="project" value="UniProtKB-KW"/>
</dbReference>
<evidence type="ECO:0000313" key="7">
    <source>
        <dbReference type="Proteomes" id="UP000442990"/>
    </source>
</evidence>
<gene>
    <name evidence="6" type="ORF">F8144_29465</name>
</gene>
<evidence type="ECO:0000256" key="2">
    <source>
        <dbReference type="ARBA" id="ARBA00022679"/>
    </source>
</evidence>
<evidence type="ECO:0000313" key="6">
    <source>
        <dbReference type="EMBL" id="KAB1983473.1"/>
    </source>
</evidence>
<evidence type="ECO:0000256" key="4">
    <source>
        <dbReference type="PROSITE-ProRule" id="PRU01016"/>
    </source>
</evidence>
<dbReference type="InterPro" id="IPR029063">
    <property type="entry name" value="SAM-dependent_MTases_sf"/>
</dbReference>
<dbReference type="Gene3D" id="3.40.50.150">
    <property type="entry name" value="Vaccinia Virus protein VP39"/>
    <property type="match status" value="1"/>
</dbReference>
<feature type="region of interest" description="Disordered" evidence="5">
    <location>
        <begin position="180"/>
        <end position="243"/>
    </location>
</feature>
<feature type="compositionally biased region" description="Polar residues" evidence="5">
    <location>
        <begin position="296"/>
        <end position="306"/>
    </location>
</feature>
<dbReference type="InterPro" id="IPR001525">
    <property type="entry name" value="C5_MeTfrase"/>
</dbReference>
<sequence length="457" mass="47935">MTHPTALPPEGGNISFCTGSGALDLAVEAVTGLPTVLVGEKDPAASRLLAARMPHARNLGDITAVDFAALAADIARPAALTAGFPCQDISNAGPRGGIAGDRSGLWKTIAHAVRHLRPRLVFLENVAAIRSRGLDVVAADLAAIGYDARWMCLRASDPEVGACHRRDRWFAVAYPAAEDPHLTARQERGTPAPGQTQGRRARAHAGGRSGLLTAPDGRLRLLPTPAAADGTGGPGTSPKRRGGMNLRTAVTLLPTPAARDWKSGASNLIGTNSRPLNEVVVNLLPTPTASRYGRNRSASQGASSRPSIEYLVRDLLPTPKASDGPHGGPNQRDSAGNYYLPGQAVRLDGQWMATNGTDYGPAIHRWEAVLGRPAPEPTEPGTKGNRRLSPAFVEWMMGADPGWVTSTNLGLSRSDQLKILGNGVVIHQAAHAYRALLATLTAEAASPAPTQLTLDIA</sequence>
<evidence type="ECO:0000256" key="1">
    <source>
        <dbReference type="ARBA" id="ARBA00022603"/>
    </source>
</evidence>
<dbReference type="PROSITE" id="PS51679">
    <property type="entry name" value="SAM_MT_C5"/>
    <property type="match status" value="1"/>
</dbReference>
<keyword evidence="3" id="KW-0680">Restriction system</keyword>
<proteinExistence type="inferred from homology"/>
<dbReference type="GO" id="GO:0009307">
    <property type="term" value="P:DNA restriction-modification system"/>
    <property type="evidence" value="ECO:0007669"/>
    <property type="project" value="UniProtKB-KW"/>
</dbReference>
<dbReference type="Pfam" id="PF00145">
    <property type="entry name" value="DNA_methylase"/>
    <property type="match status" value="1"/>
</dbReference>
<feature type="active site" evidence="4">
    <location>
        <position position="86"/>
    </location>
</feature>
<evidence type="ECO:0000256" key="5">
    <source>
        <dbReference type="SAM" id="MobiDB-lite"/>
    </source>
</evidence>
<keyword evidence="4" id="KW-0949">S-adenosyl-L-methionine</keyword>
<dbReference type="Proteomes" id="UP000442990">
    <property type="component" value="Unassembled WGS sequence"/>
</dbReference>
<dbReference type="SUPFAM" id="SSF53335">
    <property type="entry name" value="S-adenosyl-L-methionine-dependent methyltransferases"/>
    <property type="match status" value="1"/>
</dbReference>
<keyword evidence="1 4" id="KW-0489">Methyltransferase</keyword>
<organism evidence="6 7">
    <name type="scientific">Streptomyces triticiradicis</name>
    <dbReference type="NCBI Taxonomy" id="2651189"/>
    <lineage>
        <taxon>Bacteria</taxon>
        <taxon>Bacillati</taxon>
        <taxon>Actinomycetota</taxon>
        <taxon>Actinomycetes</taxon>
        <taxon>Kitasatosporales</taxon>
        <taxon>Streptomycetaceae</taxon>
        <taxon>Streptomyces</taxon>
    </lineage>
</organism>
<comment type="caution">
    <text evidence="6">The sequence shown here is derived from an EMBL/GenBank/DDBJ whole genome shotgun (WGS) entry which is preliminary data.</text>
</comment>
<dbReference type="AlphaFoldDB" id="A0A7J5D8V4"/>
<keyword evidence="2 4" id="KW-0808">Transferase</keyword>
<name>A0A7J5D8V4_9ACTN</name>
<protein>
    <submittedName>
        <fullName evidence="6">DNA cytosine methyltransferase</fullName>
    </submittedName>
</protein>
<dbReference type="EMBL" id="WBKG01000029">
    <property type="protein sequence ID" value="KAB1983473.1"/>
    <property type="molecule type" value="Genomic_DNA"/>
</dbReference>
<feature type="region of interest" description="Disordered" evidence="5">
    <location>
        <begin position="288"/>
        <end position="338"/>
    </location>
</feature>
<keyword evidence="7" id="KW-1185">Reference proteome</keyword>
<dbReference type="GO" id="GO:0032259">
    <property type="term" value="P:methylation"/>
    <property type="evidence" value="ECO:0007669"/>
    <property type="project" value="UniProtKB-KW"/>
</dbReference>
<reference evidence="6 7" key="1">
    <citation type="submission" date="2019-09" db="EMBL/GenBank/DDBJ databases">
        <title>Isolation and identification of active actinomycetes.</title>
        <authorList>
            <person name="Yu Z."/>
            <person name="Han C."/>
            <person name="Yu B."/>
        </authorList>
    </citation>
    <scope>NUCLEOTIDE SEQUENCE [LARGE SCALE GENOMIC DNA]</scope>
    <source>
        <strain evidence="6 7">NEAU-H2</strain>
    </source>
</reference>